<organism evidence="1">
    <name type="scientific">Zea mays</name>
    <name type="common">Maize</name>
    <dbReference type="NCBI Taxonomy" id="4577"/>
    <lineage>
        <taxon>Eukaryota</taxon>
        <taxon>Viridiplantae</taxon>
        <taxon>Streptophyta</taxon>
        <taxon>Embryophyta</taxon>
        <taxon>Tracheophyta</taxon>
        <taxon>Spermatophyta</taxon>
        <taxon>Magnoliopsida</taxon>
        <taxon>Liliopsida</taxon>
        <taxon>Poales</taxon>
        <taxon>Poaceae</taxon>
        <taxon>PACMAD clade</taxon>
        <taxon>Panicoideae</taxon>
        <taxon>Andropogonodae</taxon>
        <taxon>Andropogoneae</taxon>
        <taxon>Tripsacinae</taxon>
        <taxon>Zea</taxon>
    </lineage>
</organism>
<protein>
    <submittedName>
        <fullName evidence="1">Uncharacterized protein</fullName>
    </submittedName>
</protein>
<reference evidence="1" key="1">
    <citation type="journal article" date="2009" name="Plant Mol. Biol.">
        <title>Insights into corn genes derived from large-scale cDNA sequencing.</title>
        <authorList>
            <person name="Alexandrov N.N."/>
            <person name="Brover V.V."/>
            <person name="Freidin S."/>
            <person name="Troukhan M.E."/>
            <person name="Tatarinova T.V."/>
            <person name="Zhang H."/>
            <person name="Swaller T.J."/>
            <person name="Lu Y.P."/>
            <person name="Bouck J."/>
            <person name="Flavell R.B."/>
            <person name="Feldmann K.A."/>
        </authorList>
    </citation>
    <scope>NUCLEOTIDE SEQUENCE</scope>
</reference>
<accession>B6T8W2</accession>
<proteinExistence type="evidence at transcript level"/>
<name>B6T8W2_MAIZE</name>
<evidence type="ECO:0000313" key="1">
    <source>
        <dbReference type="EMBL" id="ACG33545.1"/>
    </source>
</evidence>
<sequence>MLSALSIPTLGEQRLSAQTSFTEGKTLGIERHSAKDSLPRVIHSAYRMTLGEMAVSSRL</sequence>
<dbReference type="AlphaFoldDB" id="B6T8W2"/>
<dbReference type="EMBL" id="EU961427">
    <property type="protein sequence ID" value="ACG33545.1"/>
    <property type="molecule type" value="mRNA"/>
</dbReference>